<comment type="caution">
    <text evidence="9">The sequence shown here is derived from an EMBL/GenBank/DDBJ whole genome shotgun (WGS) entry which is preliminary data.</text>
</comment>
<dbReference type="InterPro" id="IPR013525">
    <property type="entry name" value="ABC2_TM"/>
</dbReference>
<evidence type="ECO:0000256" key="1">
    <source>
        <dbReference type="ARBA" id="ARBA00004141"/>
    </source>
</evidence>
<feature type="domain" description="ABC-2 type transporter transmembrane" evidence="7">
    <location>
        <begin position="2"/>
        <end position="101"/>
    </location>
</feature>
<dbReference type="GO" id="GO:0140359">
    <property type="term" value="F:ABC-type transporter activity"/>
    <property type="evidence" value="ECO:0007669"/>
    <property type="project" value="InterPro"/>
</dbReference>
<proteinExistence type="predicted"/>
<keyword evidence="2" id="KW-0813">Transport</keyword>
<dbReference type="EMBL" id="ANIZ01002236">
    <property type="protein sequence ID" value="ETI41685.1"/>
    <property type="molecule type" value="Genomic_DNA"/>
</dbReference>
<sequence>ASFYRERASQTYNAFWYFLGSTLVEIPYCFSSGFLFTFVFYYKVGFTGFGVSVVFWLAIPLVVLSQVYLGQMFAYAMPSEEVAAIIGLLYNTFWMMFMGFGPPTFPLAIMEALVFANCDELPTWNETTQSYENVGSKLGCQPMEGAPVTVGHITLKEYTEEYFGMEHDKILRNFAIVIGYMLLFRVVALLSLRYINHQKR</sequence>
<dbReference type="GO" id="GO:0016020">
    <property type="term" value="C:membrane"/>
    <property type="evidence" value="ECO:0007669"/>
    <property type="project" value="UniProtKB-SubCell"/>
</dbReference>
<feature type="transmembrane region" description="Helical" evidence="6">
    <location>
        <begin position="82"/>
        <end position="100"/>
    </location>
</feature>
<comment type="subcellular location">
    <subcellularLocation>
        <location evidence="1">Membrane</location>
        <topology evidence="1">Multi-pass membrane protein</topology>
    </subcellularLocation>
</comment>
<evidence type="ECO:0000259" key="7">
    <source>
        <dbReference type="Pfam" id="PF01061"/>
    </source>
</evidence>
<evidence type="ECO:0000256" key="2">
    <source>
        <dbReference type="ARBA" id="ARBA00022448"/>
    </source>
</evidence>
<keyword evidence="3 6" id="KW-0812">Transmembrane</keyword>
<keyword evidence="4 6" id="KW-1133">Transmembrane helix</keyword>
<accession>V9EQY8</accession>
<dbReference type="eggNOG" id="KOG0065">
    <property type="taxonomic scope" value="Eukaryota"/>
</dbReference>
<dbReference type="Pfam" id="PF06422">
    <property type="entry name" value="PDR_CDR"/>
    <property type="match status" value="1"/>
</dbReference>
<evidence type="ECO:0000313" key="9">
    <source>
        <dbReference type="EMBL" id="ETI41685.1"/>
    </source>
</evidence>
<dbReference type="GO" id="GO:0005524">
    <property type="term" value="F:ATP binding"/>
    <property type="evidence" value="ECO:0007669"/>
    <property type="project" value="InterPro"/>
</dbReference>
<dbReference type="Proteomes" id="UP000018721">
    <property type="component" value="Unassembled WGS sequence"/>
</dbReference>
<keyword evidence="5 6" id="KW-0472">Membrane</keyword>
<feature type="transmembrane region" description="Helical" evidence="6">
    <location>
        <begin position="174"/>
        <end position="195"/>
    </location>
</feature>
<feature type="transmembrane region" description="Helical" evidence="6">
    <location>
        <begin position="48"/>
        <end position="70"/>
    </location>
</feature>
<gene>
    <name evidence="9" type="ORF">F443_13099</name>
</gene>
<evidence type="ECO:0008006" key="11">
    <source>
        <dbReference type="Google" id="ProtNLM"/>
    </source>
</evidence>
<evidence type="ECO:0000256" key="3">
    <source>
        <dbReference type="ARBA" id="ARBA00022692"/>
    </source>
</evidence>
<evidence type="ECO:0000259" key="8">
    <source>
        <dbReference type="Pfam" id="PF06422"/>
    </source>
</evidence>
<dbReference type="InterPro" id="IPR010929">
    <property type="entry name" value="PDR_CDR_ABC"/>
</dbReference>
<dbReference type="PANTHER" id="PTHR19241">
    <property type="entry name" value="ATP-BINDING CASSETTE TRANSPORTER"/>
    <property type="match status" value="1"/>
</dbReference>
<feature type="transmembrane region" description="Helical" evidence="6">
    <location>
        <begin position="15"/>
        <end position="42"/>
    </location>
</feature>
<evidence type="ECO:0000256" key="5">
    <source>
        <dbReference type="ARBA" id="ARBA00023136"/>
    </source>
</evidence>
<organism evidence="9 10">
    <name type="scientific">Phytophthora nicotianae P1569</name>
    <dbReference type="NCBI Taxonomy" id="1317065"/>
    <lineage>
        <taxon>Eukaryota</taxon>
        <taxon>Sar</taxon>
        <taxon>Stramenopiles</taxon>
        <taxon>Oomycota</taxon>
        <taxon>Peronosporomycetes</taxon>
        <taxon>Peronosporales</taxon>
        <taxon>Peronosporaceae</taxon>
        <taxon>Phytophthora</taxon>
    </lineage>
</organism>
<evidence type="ECO:0000256" key="4">
    <source>
        <dbReference type="ARBA" id="ARBA00022989"/>
    </source>
</evidence>
<keyword evidence="10" id="KW-1185">Reference proteome</keyword>
<feature type="domain" description="CDR ABC transporter" evidence="8">
    <location>
        <begin position="129"/>
        <end position="199"/>
    </location>
</feature>
<dbReference type="AlphaFoldDB" id="V9EQY8"/>
<dbReference type="OrthoDB" id="115248at2759"/>
<reference evidence="9 10" key="1">
    <citation type="submission" date="2013-11" db="EMBL/GenBank/DDBJ databases">
        <title>The Genome Sequence of Phytophthora parasitica P1569.</title>
        <authorList>
            <consortium name="The Broad Institute Genomics Platform"/>
            <person name="Russ C."/>
            <person name="Tyler B."/>
            <person name="Panabieres F."/>
            <person name="Shan W."/>
            <person name="Tripathy S."/>
            <person name="Grunwald N."/>
            <person name="Machado M."/>
            <person name="Johnson C.S."/>
            <person name="Arredondo F."/>
            <person name="Hong C."/>
            <person name="Coffey M."/>
            <person name="Young S.K."/>
            <person name="Zeng Q."/>
            <person name="Gargeya S."/>
            <person name="Fitzgerald M."/>
            <person name="Abouelleil A."/>
            <person name="Alvarado L."/>
            <person name="Chapman S.B."/>
            <person name="Gainer-Dewar J."/>
            <person name="Goldberg J."/>
            <person name="Griggs A."/>
            <person name="Gujja S."/>
            <person name="Hansen M."/>
            <person name="Howarth C."/>
            <person name="Imamovic A."/>
            <person name="Ireland A."/>
            <person name="Larimer J."/>
            <person name="McCowan C."/>
            <person name="Murphy C."/>
            <person name="Pearson M."/>
            <person name="Poon T.W."/>
            <person name="Priest M."/>
            <person name="Roberts A."/>
            <person name="Saif S."/>
            <person name="Shea T."/>
            <person name="Sykes S."/>
            <person name="Wortman J."/>
            <person name="Nusbaum C."/>
            <person name="Birren B."/>
        </authorList>
    </citation>
    <scope>NUCLEOTIDE SEQUENCE [LARGE SCALE GENOMIC DNA]</scope>
    <source>
        <strain evidence="9 10">P1569</strain>
    </source>
</reference>
<name>V9EQY8_PHYNI</name>
<evidence type="ECO:0000256" key="6">
    <source>
        <dbReference type="SAM" id="Phobius"/>
    </source>
</evidence>
<protein>
    <recommendedName>
        <fullName evidence="11">ABC-2 type transporter domain-containing protein</fullName>
    </recommendedName>
</protein>
<feature type="non-terminal residue" evidence="9">
    <location>
        <position position="1"/>
    </location>
</feature>
<dbReference type="Pfam" id="PF01061">
    <property type="entry name" value="ABC2_membrane"/>
    <property type="match status" value="1"/>
</dbReference>
<evidence type="ECO:0000313" key="10">
    <source>
        <dbReference type="Proteomes" id="UP000018721"/>
    </source>
</evidence>